<protein>
    <submittedName>
        <fullName evidence="1">Uncharacterized protein</fullName>
    </submittedName>
</protein>
<gene>
    <name evidence="1" type="ORF">F2Q69_00016110</name>
</gene>
<reference evidence="1" key="1">
    <citation type="submission" date="2019-12" db="EMBL/GenBank/DDBJ databases">
        <title>Genome sequencing and annotation of Brassica cretica.</title>
        <authorList>
            <person name="Studholme D.J."/>
            <person name="Sarris P."/>
        </authorList>
    </citation>
    <scope>NUCLEOTIDE SEQUENCE</scope>
    <source>
        <strain evidence="1">PFS-109/04</strain>
        <tissue evidence="1">Leaf</tissue>
    </source>
</reference>
<proteinExistence type="predicted"/>
<dbReference type="Proteomes" id="UP000712600">
    <property type="component" value="Unassembled WGS sequence"/>
</dbReference>
<sequence>MSALVLFISKKMDSKDDLVPFQWLTAIEVRQSISIDFSQLFGTPITPFRTPSGAYLRRTDLHVRYFSKCIHWVL</sequence>
<dbReference type="EMBL" id="QGKX02000996">
    <property type="protein sequence ID" value="KAF3558610.1"/>
    <property type="molecule type" value="Genomic_DNA"/>
</dbReference>
<dbReference type="AlphaFoldDB" id="A0A8S9R632"/>
<evidence type="ECO:0000313" key="1">
    <source>
        <dbReference type="EMBL" id="KAF3558610.1"/>
    </source>
</evidence>
<name>A0A8S9R632_BRACR</name>
<comment type="caution">
    <text evidence="1">The sequence shown here is derived from an EMBL/GenBank/DDBJ whole genome shotgun (WGS) entry which is preliminary data.</text>
</comment>
<evidence type="ECO:0000313" key="2">
    <source>
        <dbReference type="Proteomes" id="UP000712600"/>
    </source>
</evidence>
<organism evidence="1 2">
    <name type="scientific">Brassica cretica</name>
    <name type="common">Mustard</name>
    <dbReference type="NCBI Taxonomy" id="69181"/>
    <lineage>
        <taxon>Eukaryota</taxon>
        <taxon>Viridiplantae</taxon>
        <taxon>Streptophyta</taxon>
        <taxon>Embryophyta</taxon>
        <taxon>Tracheophyta</taxon>
        <taxon>Spermatophyta</taxon>
        <taxon>Magnoliopsida</taxon>
        <taxon>eudicotyledons</taxon>
        <taxon>Gunneridae</taxon>
        <taxon>Pentapetalae</taxon>
        <taxon>rosids</taxon>
        <taxon>malvids</taxon>
        <taxon>Brassicales</taxon>
        <taxon>Brassicaceae</taxon>
        <taxon>Brassiceae</taxon>
        <taxon>Brassica</taxon>
    </lineage>
</organism>
<accession>A0A8S9R632</accession>